<evidence type="ECO:0000256" key="1">
    <source>
        <dbReference type="SAM" id="Phobius"/>
    </source>
</evidence>
<accession>A3U4I9</accession>
<evidence type="ECO:0000313" key="3">
    <source>
        <dbReference type="Proteomes" id="UP000002297"/>
    </source>
</evidence>
<feature type="transmembrane region" description="Helical" evidence="1">
    <location>
        <begin position="12"/>
        <end position="30"/>
    </location>
</feature>
<dbReference type="AlphaFoldDB" id="A3U4I9"/>
<proteinExistence type="predicted"/>
<dbReference type="EMBL" id="CP002046">
    <property type="protein sequence ID" value="EAP87156.1"/>
    <property type="molecule type" value="Genomic_DNA"/>
</dbReference>
<name>A3U4I9_CROAH</name>
<dbReference type="GeneID" id="89451875"/>
<organism evidence="2 3">
    <name type="scientific">Croceibacter atlanticus (strain ATCC BAA-628 / JCM 21780 / CIP 108009 / IAM 15332 / KCTC 12090 / HTCC2559)</name>
    <dbReference type="NCBI Taxonomy" id="216432"/>
    <lineage>
        <taxon>Bacteria</taxon>
        <taxon>Pseudomonadati</taxon>
        <taxon>Bacteroidota</taxon>
        <taxon>Flavobacteriia</taxon>
        <taxon>Flavobacteriales</taxon>
        <taxon>Flavobacteriaceae</taxon>
        <taxon>Croceibacter</taxon>
    </lineage>
</organism>
<dbReference type="Proteomes" id="UP000002297">
    <property type="component" value="Chromosome"/>
</dbReference>
<dbReference type="OrthoDB" id="1444312at2"/>
<feature type="transmembrane region" description="Helical" evidence="1">
    <location>
        <begin position="306"/>
        <end position="327"/>
    </location>
</feature>
<sequence length="339" mass="39777">MKRIINKIFEIPLIIPIRIALFLLVTLLSYKFLTFFSSEYKFDAKELLNLLISTISIIIAIIITYLFSKLFSEKAERIQRKAEIDTLSHKITAFRKMAFQIRGFSEFWKFGNNNIKSKMDHKYNDLAYEDLRNDRFTYEELTPIIRDVGETAIQSYLGLKGLENEENTFGFFQSFNPKNYTLDEIARFKDYANSFWYLLNRSDSNIVNLNRENRYSLNFIDELYFEITAKKIDQSNYNKEIEELFGHFDTDIFHKHFYLSKLNSTALPQVYITSLLNMLIFIALVIASLVVFIADFNSLTRYISTILVVSIFIANTIDLTIITVSALKSELNVKAFYRI</sequence>
<feature type="transmembrane region" description="Helical" evidence="1">
    <location>
        <begin position="50"/>
        <end position="71"/>
    </location>
</feature>
<dbReference type="KEGG" id="cat:CA2559_00335"/>
<evidence type="ECO:0000313" key="2">
    <source>
        <dbReference type="EMBL" id="EAP87156.1"/>
    </source>
</evidence>
<keyword evidence="1" id="KW-0472">Membrane</keyword>
<keyword evidence="1" id="KW-1133">Transmembrane helix</keyword>
<reference evidence="2 3" key="1">
    <citation type="journal article" date="2010" name="J. Bacteriol.">
        <title>The complete genome sequence of Croceibacter atlanticus HTCC2559T.</title>
        <authorList>
            <person name="Oh H.M."/>
            <person name="Kang I."/>
            <person name="Ferriera S."/>
            <person name="Giovannoni S.J."/>
            <person name="Cho J.C."/>
        </authorList>
    </citation>
    <scope>NUCLEOTIDE SEQUENCE [LARGE SCALE GENOMIC DNA]</scope>
    <source>
        <strain evidence="3">ATCC BAA-628 / HTCC2559 / KCTC 12090</strain>
    </source>
</reference>
<dbReference type="HOGENOM" id="CLU_818152_0_0_10"/>
<keyword evidence="3" id="KW-1185">Reference proteome</keyword>
<feature type="transmembrane region" description="Helical" evidence="1">
    <location>
        <begin position="270"/>
        <end position="294"/>
    </location>
</feature>
<protein>
    <submittedName>
        <fullName evidence="2">Uncharacterized protein</fullName>
    </submittedName>
</protein>
<dbReference type="RefSeq" id="WP_013185838.1">
    <property type="nucleotide sequence ID" value="NC_014230.1"/>
</dbReference>
<gene>
    <name evidence="2" type="ordered locus">CA2559_00335</name>
</gene>
<dbReference type="STRING" id="216432.CA2559_00335"/>
<keyword evidence="1" id="KW-0812">Transmembrane</keyword>